<dbReference type="InterPro" id="IPR018060">
    <property type="entry name" value="HTH_AraC"/>
</dbReference>
<evidence type="ECO:0000313" key="12">
    <source>
        <dbReference type="Proteomes" id="UP001221558"/>
    </source>
</evidence>
<dbReference type="SMART" id="SM00448">
    <property type="entry name" value="REC"/>
    <property type="match status" value="1"/>
</dbReference>
<dbReference type="PROSITE" id="PS00041">
    <property type="entry name" value="HTH_ARAC_FAMILY_1"/>
    <property type="match status" value="1"/>
</dbReference>
<dbReference type="Pfam" id="PF02518">
    <property type="entry name" value="HATPase_c"/>
    <property type="match status" value="1"/>
</dbReference>
<dbReference type="InterPro" id="IPR036890">
    <property type="entry name" value="HATPase_C_sf"/>
</dbReference>
<dbReference type="PROSITE" id="PS01124">
    <property type="entry name" value="HTH_ARAC_FAMILY_2"/>
    <property type="match status" value="1"/>
</dbReference>
<dbReference type="InterPro" id="IPR004358">
    <property type="entry name" value="Sig_transdc_His_kin-like_C"/>
</dbReference>
<dbReference type="Proteomes" id="UP001221558">
    <property type="component" value="Chromosome"/>
</dbReference>
<name>A0ABY7WFK4_9SPHI</name>
<evidence type="ECO:0000259" key="10">
    <source>
        <dbReference type="PROSITE" id="PS50110"/>
    </source>
</evidence>
<dbReference type="Gene3D" id="2.130.10.10">
    <property type="entry name" value="YVTN repeat-like/Quinoprotein amine dehydrogenase"/>
    <property type="match status" value="3"/>
</dbReference>
<keyword evidence="6" id="KW-0804">Transcription</keyword>
<dbReference type="SUPFAM" id="SSF47384">
    <property type="entry name" value="Homodimeric domain of signal transducing histidine kinase"/>
    <property type="match status" value="1"/>
</dbReference>
<evidence type="ECO:0000256" key="3">
    <source>
        <dbReference type="ARBA" id="ARBA00022553"/>
    </source>
</evidence>
<evidence type="ECO:0000256" key="5">
    <source>
        <dbReference type="ARBA" id="ARBA00023125"/>
    </source>
</evidence>
<evidence type="ECO:0000259" key="9">
    <source>
        <dbReference type="PROSITE" id="PS50109"/>
    </source>
</evidence>
<dbReference type="SUPFAM" id="SSF52172">
    <property type="entry name" value="CheY-like"/>
    <property type="match status" value="1"/>
</dbReference>
<feature type="domain" description="Response regulatory" evidence="10">
    <location>
        <begin position="1097"/>
        <end position="1212"/>
    </location>
</feature>
<sequence length="1355" mass="154356">MLNCSAQLTSSRVFHLGIEEGLSNNNVTTIYKDQAGVMWFGTDDGLNRYDSYRFRVYKNHPSNQSSLSDNRITDISQDADGYLWVSTKSGAARMSKDGNTFEHMKIQTSIDNRSQVKIITSVVSGFTKTKNSDFFVASTEFGLLKINKEVLAQSIPLFSNGKKIANYNVDAITSDNTGSIWISVRDHGLCFYDKKKGLVLSVEKQIGQINSMTFDAMGDLWLASNRGLIKYNLSNKSIEIKDGNSRLSEQTITHVYSGGDELYASTDGGGITVFNVITGNIRNITERGLSNAILSESVREVFIDEYARTWIATARGGINIVDPYRNQFPYIRKGDESSSNDPANYVLAMAEGKNNDLWIGTEGRGLMKWQRNGHFETYNVSNKNGSTSHSDIITSILVDDSRFVWVGSWVNGIKKLNVDDRRTEQIPFLMNDQKYEAVKVWRIFKTSKGQIIASTLGDKGLFKYEQNRNAMIPFSPNIRDVLSIYEDSSNTLWLGCWVSVIAVNTVNGTTTECFTGKPVRTVHENGPSQLWLGTEGKGLMLYDKQTNKILETYTDENGLPSNSILNIVEDSQSNLWLSTPNGLTKFSPKDRTFKNYRSSDGLQSNQFSYNAALNLRSGEIAFGGIRGFNLFDPKKIDLYRGKSTPMIIDLRINNKSYYEYRNKPQEKALDDLGEVEIDYDDASIAFTMTALEYSFPENVQYAYFLEGWDKDWNYVKGERNALYSRLTEGTYILHIKSTNADGSWTRGSNPLIIKISPPWYRSIWAYLFYISCGFILIRLYISYKNKQQKLFYEVEVSKLEAENEKLLTEKKLTFFTHIAHEFRNPLTLIVDPLQTILNKEDEHIDKQELTIIYNNSKRLNNLVDKLLMFRKVESGFYDLRPEKFNLITIIEEIFHCFKQQASKRNIQYELDIIIPSVEVFADREKFEICLFNLVSNALKFTPDKGTVKILVSIEDAEILINVIDSGPGINDQASNRIFEMFQRDYETPARSKEGFGIGLYLVKKFAELNRGTVVHKNMVPSGSCFRLSMPIRSIPPLENTEPIAPSISKSENEIEATYTAATYVEPIKTMHEQESNEISAIVNEKREVENIIRDKEYMIVVEDDVEIRNYLVKLLSSEYKVKSVASAEEALELINIQMPDIVLTDVVMGGISGIDLCIKLKSDPLFSHIPIILLTASTAEEVKLKGIESGADDYITKPFNTPILLARVKNLVQSRSRLQNYFYSEITLQKSDHKISSEYKEFLDKAITIVEKNFLNGQFTVRTMSDDLGISHSNLYKRIRTISGKSVNEFIRYVRLRKAAELLINTDNQINEIAYMIGFSDVKYFRTQFVKLFGITPTEYRRKYITLNSTSKWKN</sequence>
<dbReference type="InterPro" id="IPR018062">
    <property type="entry name" value="HTH_AraC-typ_CS"/>
</dbReference>
<accession>A0ABY7WFK4</accession>
<dbReference type="InterPro" id="IPR011123">
    <property type="entry name" value="Y_Y_Y"/>
</dbReference>
<dbReference type="InterPro" id="IPR003594">
    <property type="entry name" value="HATPase_dom"/>
</dbReference>
<keyword evidence="12" id="KW-1185">Reference proteome</keyword>
<dbReference type="SMART" id="SM00388">
    <property type="entry name" value="HisKA"/>
    <property type="match status" value="1"/>
</dbReference>
<dbReference type="Pfam" id="PF07495">
    <property type="entry name" value="Y_Y_Y"/>
    <property type="match status" value="1"/>
</dbReference>
<dbReference type="SMART" id="SM00387">
    <property type="entry name" value="HATPase_c"/>
    <property type="match status" value="1"/>
</dbReference>
<comment type="catalytic activity">
    <reaction evidence="1">
        <text>ATP + protein L-histidine = ADP + protein N-phospho-L-histidine.</text>
        <dbReference type="EC" id="2.7.13.3"/>
    </reaction>
</comment>
<dbReference type="InterPro" id="IPR036097">
    <property type="entry name" value="HisK_dim/P_sf"/>
</dbReference>
<dbReference type="CDD" id="cd17574">
    <property type="entry name" value="REC_OmpR"/>
    <property type="match status" value="1"/>
</dbReference>
<dbReference type="Gene3D" id="2.60.40.10">
    <property type="entry name" value="Immunoglobulins"/>
    <property type="match status" value="1"/>
</dbReference>
<dbReference type="Gene3D" id="1.10.287.130">
    <property type="match status" value="1"/>
</dbReference>
<evidence type="ECO:0000256" key="2">
    <source>
        <dbReference type="ARBA" id="ARBA00012438"/>
    </source>
</evidence>
<dbReference type="Gene3D" id="3.30.565.10">
    <property type="entry name" value="Histidine kinase-like ATPase, C-terminal domain"/>
    <property type="match status" value="1"/>
</dbReference>
<gene>
    <name evidence="11" type="ORF">PQ465_12165</name>
</gene>
<dbReference type="InterPro" id="IPR015943">
    <property type="entry name" value="WD40/YVTN_repeat-like_dom_sf"/>
</dbReference>
<feature type="domain" description="Histidine kinase" evidence="9">
    <location>
        <begin position="817"/>
        <end position="1033"/>
    </location>
</feature>
<organism evidence="11 12">
    <name type="scientific">Sphingobacterium oryzagri</name>
    <dbReference type="NCBI Taxonomy" id="3025669"/>
    <lineage>
        <taxon>Bacteria</taxon>
        <taxon>Pseudomonadati</taxon>
        <taxon>Bacteroidota</taxon>
        <taxon>Sphingobacteriia</taxon>
        <taxon>Sphingobacteriales</taxon>
        <taxon>Sphingobacteriaceae</taxon>
        <taxon>Sphingobacterium</taxon>
    </lineage>
</organism>
<dbReference type="InterPro" id="IPR011006">
    <property type="entry name" value="CheY-like_superfamily"/>
</dbReference>
<dbReference type="EC" id="2.7.13.3" evidence="2"/>
<dbReference type="InterPro" id="IPR009057">
    <property type="entry name" value="Homeodomain-like_sf"/>
</dbReference>
<dbReference type="SUPFAM" id="SSF55874">
    <property type="entry name" value="ATPase domain of HSP90 chaperone/DNA topoisomerase II/histidine kinase"/>
    <property type="match status" value="1"/>
</dbReference>
<dbReference type="Pfam" id="PF00072">
    <property type="entry name" value="Response_reg"/>
    <property type="match status" value="1"/>
</dbReference>
<dbReference type="InterPro" id="IPR005467">
    <property type="entry name" value="His_kinase_dom"/>
</dbReference>
<keyword evidence="3 7" id="KW-0597">Phosphoprotein</keyword>
<dbReference type="RefSeq" id="WP_274265796.1">
    <property type="nucleotide sequence ID" value="NZ_CP117880.1"/>
</dbReference>
<dbReference type="Pfam" id="PF00512">
    <property type="entry name" value="HisKA"/>
    <property type="match status" value="1"/>
</dbReference>
<evidence type="ECO:0000313" key="11">
    <source>
        <dbReference type="EMBL" id="WDF67060.1"/>
    </source>
</evidence>
<evidence type="ECO:0000256" key="7">
    <source>
        <dbReference type="PROSITE-ProRule" id="PRU00169"/>
    </source>
</evidence>
<dbReference type="Gene3D" id="1.10.10.60">
    <property type="entry name" value="Homeodomain-like"/>
    <property type="match status" value="1"/>
</dbReference>
<dbReference type="InterPro" id="IPR003661">
    <property type="entry name" value="HisK_dim/P_dom"/>
</dbReference>
<dbReference type="SUPFAM" id="SSF101898">
    <property type="entry name" value="NHL repeat"/>
    <property type="match status" value="1"/>
</dbReference>
<evidence type="ECO:0000256" key="6">
    <source>
        <dbReference type="ARBA" id="ARBA00023163"/>
    </source>
</evidence>
<dbReference type="SUPFAM" id="SSF46689">
    <property type="entry name" value="Homeodomain-like"/>
    <property type="match status" value="1"/>
</dbReference>
<protein>
    <recommendedName>
        <fullName evidence="2">histidine kinase</fullName>
        <ecNumber evidence="2">2.7.13.3</ecNumber>
    </recommendedName>
</protein>
<dbReference type="Gene3D" id="3.40.50.2300">
    <property type="match status" value="1"/>
</dbReference>
<reference evidence="11 12" key="1">
    <citation type="submission" date="2023-02" db="EMBL/GenBank/DDBJ databases">
        <title>Genome sequence of Sphingobacterium sp. KACC 22765.</title>
        <authorList>
            <person name="Kim S."/>
            <person name="Heo J."/>
            <person name="Kwon S.-W."/>
        </authorList>
    </citation>
    <scope>NUCLEOTIDE SEQUENCE [LARGE SCALE GENOMIC DNA]</scope>
    <source>
        <strain evidence="11 12">KACC 22765</strain>
    </source>
</reference>
<evidence type="ECO:0000256" key="4">
    <source>
        <dbReference type="ARBA" id="ARBA00023015"/>
    </source>
</evidence>
<dbReference type="SMART" id="SM00342">
    <property type="entry name" value="HTH_ARAC"/>
    <property type="match status" value="1"/>
</dbReference>
<feature type="modified residue" description="4-aspartylphosphate" evidence="7">
    <location>
        <position position="1145"/>
    </location>
</feature>
<dbReference type="Pfam" id="PF12833">
    <property type="entry name" value="HTH_18"/>
    <property type="match status" value="1"/>
</dbReference>
<keyword evidence="5" id="KW-0238">DNA-binding</keyword>
<dbReference type="PROSITE" id="PS50109">
    <property type="entry name" value="HIS_KIN"/>
    <property type="match status" value="1"/>
</dbReference>
<evidence type="ECO:0000256" key="1">
    <source>
        <dbReference type="ARBA" id="ARBA00000085"/>
    </source>
</evidence>
<evidence type="ECO:0000259" key="8">
    <source>
        <dbReference type="PROSITE" id="PS01124"/>
    </source>
</evidence>
<dbReference type="SUPFAM" id="SSF63829">
    <property type="entry name" value="Calcium-dependent phosphotriesterase"/>
    <property type="match status" value="1"/>
</dbReference>
<keyword evidence="4" id="KW-0805">Transcription regulation</keyword>
<dbReference type="CDD" id="cd00082">
    <property type="entry name" value="HisKA"/>
    <property type="match status" value="1"/>
</dbReference>
<dbReference type="PRINTS" id="PR00344">
    <property type="entry name" value="BCTRLSENSOR"/>
</dbReference>
<dbReference type="Pfam" id="PF07494">
    <property type="entry name" value="Reg_prop"/>
    <property type="match status" value="4"/>
</dbReference>
<dbReference type="PROSITE" id="PS50110">
    <property type="entry name" value="RESPONSE_REGULATORY"/>
    <property type="match status" value="1"/>
</dbReference>
<dbReference type="InterPro" id="IPR001789">
    <property type="entry name" value="Sig_transdc_resp-reg_receiver"/>
</dbReference>
<dbReference type="PANTHER" id="PTHR43547:SF2">
    <property type="entry name" value="HYBRID SIGNAL TRANSDUCTION HISTIDINE KINASE C"/>
    <property type="match status" value="1"/>
</dbReference>
<dbReference type="EMBL" id="CP117880">
    <property type="protein sequence ID" value="WDF67060.1"/>
    <property type="molecule type" value="Genomic_DNA"/>
</dbReference>
<proteinExistence type="predicted"/>
<dbReference type="InterPro" id="IPR011110">
    <property type="entry name" value="Reg_prop"/>
</dbReference>
<dbReference type="PANTHER" id="PTHR43547">
    <property type="entry name" value="TWO-COMPONENT HISTIDINE KINASE"/>
    <property type="match status" value="1"/>
</dbReference>
<dbReference type="InterPro" id="IPR013783">
    <property type="entry name" value="Ig-like_fold"/>
</dbReference>
<feature type="domain" description="HTH araC/xylS-type" evidence="8">
    <location>
        <begin position="1244"/>
        <end position="1343"/>
    </location>
</feature>